<dbReference type="EMBL" id="JACFSA010000004">
    <property type="protein sequence ID" value="MBI0144505.1"/>
    <property type="molecule type" value="Genomic_DNA"/>
</dbReference>
<dbReference type="InterPro" id="IPR029058">
    <property type="entry name" value="AB_hydrolase_fold"/>
</dbReference>
<dbReference type="GO" id="GO:0016787">
    <property type="term" value="F:hydrolase activity"/>
    <property type="evidence" value="ECO:0007669"/>
    <property type="project" value="UniProtKB-KW"/>
</dbReference>
<keyword evidence="2" id="KW-0378">Hydrolase</keyword>
<proteinExistence type="predicted"/>
<dbReference type="InterPro" id="IPR000073">
    <property type="entry name" value="AB_hydrolase_1"/>
</dbReference>
<dbReference type="InterPro" id="IPR050266">
    <property type="entry name" value="AB_hydrolase_sf"/>
</dbReference>
<reference evidence="2 3" key="1">
    <citation type="submission" date="2020-07" db="EMBL/GenBank/DDBJ databases">
        <title>Isolated bacteria genomes of Apis mellifera.</title>
        <authorList>
            <person name="Wu J."/>
            <person name="Zheng H."/>
        </authorList>
    </citation>
    <scope>NUCLEOTIDE SEQUENCE [LARGE SCALE GENOMIC DNA]</scope>
    <source>
        <strain evidence="2 3">W8116</strain>
    </source>
</reference>
<dbReference type="SUPFAM" id="SSF53474">
    <property type="entry name" value="alpha/beta-Hydrolases"/>
    <property type="match status" value="1"/>
</dbReference>
<dbReference type="Gene3D" id="3.40.50.1820">
    <property type="entry name" value="alpha/beta hydrolase"/>
    <property type="match status" value="1"/>
</dbReference>
<comment type="caution">
    <text evidence="2">The sequence shown here is derived from an EMBL/GenBank/DDBJ whole genome shotgun (WGS) entry which is preliminary data.</text>
</comment>
<dbReference type="Pfam" id="PF00561">
    <property type="entry name" value="Abhydrolase_1"/>
    <property type="match status" value="1"/>
</dbReference>
<keyword evidence="3" id="KW-1185">Reference proteome</keyword>
<name>A0ABS0R1I3_9BIFI</name>
<dbReference type="PANTHER" id="PTHR43798:SF6">
    <property type="entry name" value="HYDROLASE, PUTATIVE (AFU_ORTHOLOGUE AFUA_4G13070)-RELATED"/>
    <property type="match status" value="1"/>
</dbReference>
<evidence type="ECO:0000313" key="2">
    <source>
        <dbReference type="EMBL" id="MBI0144505.1"/>
    </source>
</evidence>
<dbReference type="RefSeq" id="WP_198206297.1">
    <property type="nucleotide sequence ID" value="NZ_JACFSA010000004.1"/>
</dbReference>
<dbReference type="Proteomes" id="UP000700855">
    <property type="component" value="Unassembled WGS sequence"/>
</dbReference>
<dbReference type="PANTHER" id="PTHR43798">
    <property type="entry name" value="MONOACYLGLYCEROL LIPASE"/>
    <property type="match status" value="1"/>
</dbReference>
<organism evidence="2 3">
    <name type="scientific">Bifidobacterium choladohabitans</name>
    <dbReference type="NCBI Taxonomy" id="2750947"/>
    <lineage>
        <taxon>Bacteria</taxon>
        <taxon>Bacillati</taxon>
        <taxon>Actinomycetota</taxon>
        <taxon>Actinomycetes</taxon>
        <taxon>Bifidobacteriales</taxon>
        <taxon>Bifidobacteriaceae</taxon>
        <taxon>Bifidobacterium</taxon>
    </lineage>
</organism>
<gene>
    <name evidence="2" type="ORF">H3U98_06905</name>
</gene>
<feature type="domain" description="AB hydrolase-1" evidence="1">
    <location>
        <begin position="15"/>
        <end position="248"/>
    </location>
</feature>
<protein>
    <submittedName>
        <fullName evidence="2">Alpha/beta hydrolase</fullName>
    </submittedName>
</protein>
<accession>A0ABS0R1I3</accession>
<evidence type="ECO:0000259" key="1">
    <source>
        <dbReference type="Pfam" id="PF00561"/>
    </source>
</evidence>
<sequence length="269" mass="30764">MNIEKMYVNKIGKGYPIIMLHGFPLDHNSLMPFESYFDEDNKWQRYYIDLPGMGQSRGAGVIQSASDVLQFLIQYIEEEFNDRKFAIVGYSFGALLATALAEQFSDQIESLFLLAPETEAETAKRTLPKRAVYHMSNLDSRIDQDELLAYRATVVLESQDNFNLFKKYILPGLNSNEDNEIVRYLSENPKLAKEPPEYLKSYKGSVTIVTGQNDNMVGFQDAFSLYCTLQEAEFVCISKAGHTLHLDRPAIIKEIFTDWLRNLNARVTP</sequence>
<evidence type="ECO:0000313" key="3">
    <source>
        <dbReference type="Proteomes" id="UP000700855"/>
    </source>
</evidence>